<keyword evidence="6" id="KW-0812">Transmembrane</keyword>
<dbReference type="Proteomes" id="UP000006882">
    <property type="component" value="Chromosome G2"/>
</dbReference>
<comment type="similarity">
    <text evidence="4 14">Belongs to the PP2C family.</text>
</comment>
<comment type="cofactor">
    <cofactor evidence="2">
        <name>Mg(2+)</name>
        <dbReference type="ChEBI" id="CHEBI:18420"/>
    </cofactor>
</comment>
<dbReference type="GO" id="GO:0004722">
    <property type="term" value="F:protein serine/threonine phosphatase activity"/>
    <property type="evidence" value="ECO:0000318"/>
    <property type="project" value="GO_Central"/>
</dbReference>
<dbReference type="PANTHER" id="PTHR13832">
    <property type="entry name" value="PROTEIN PHOSPHATASE 2C"/>
    <property type="match status" value="1"/>
</dbReference>
<dbReference type="OrthoDB" id="10264738at2759"/>
<accession>M5X068</accession>
<dbReference type="eggNOG" id="KOG0698">
    <property type="taxonomic scope" value="Eukaryota"/>
</dbReference>
<dbReference type="CDD" id="cd00143">
    <property type="entry name" value="PP2Cc"/>
    <property type="match status" value="1"/>
</dbReference>
<keyword evidence="12" id="KW-0472">Membrane</keyword>
<dbReference type="InterPro" id="IPR036457">
    <property type="entry name" value="PPM-type-like_dom_sf"/>
</dbReference>
<dbReference type="SMART" id="SM00332">
    <property type="entry name" value="PP2Cc"/>
    <property type="match status" value="1"/>
</dbReference>
<dbReference type="FunFam" id="3.60.40.10:FF:000049">
    <property type="entry name" value="Protein phosphatase 2C 57"/>
    <property type="match status" value="1"/>
</dbReference>
<evidence type="ECO:0000256" key="14">
    <source>
        <dbReference type="RuleBase" id="RU003465"/>
    </source>
</evidence>
<evidence type="ECO:0000256" key="5">
    <source>
        <dbReference type="ARBA" id="ARBA00013081"/>
    </source>
</evidence>
<keyword evidence="13" id="KW-0464">Manganese</keyword>
<keyword evidence="7" id="KW-0479">Metal-binding</keyword>
<dbReference type="HOGENOM" id="CLU_013173_1_0_1"/>
<dbReference type="GO" id="GO:0007165">
    <property type="term" value="P:signal transduction"/>
    <property type="evidence" value="ECO:0000318"/>
    <property type="project" value="GO_Central"/>
</dbReference>
<dbReference type="EMBL" id="CM007652">
    <property type="protein sequence ID" value="ONI25668.1"/>
    <property type="molecule type" value="Genomic_DNA"/>
</dbReference>
<keyword evidence="10 14" id="KW-0904">Protein phosphatase</keyword>
<evidence type="ECO:0000313" key="15">
    <source>
        <dbReference type="EMBL" id="ONI25668.1"/>
    </source>
</evidence>
<dbReference type="SMR" id="M5X068"/>
<evidence type="ECO:0000256" key="13">
    <source>
        <dbReference type="ARBA" id="ARBA00023211"/>
    </source>
</evidence>
<evidence type="ECO:0000256" key="11">
    <source>
        <dbReference type="ARBA" id="ARBA00022989"/>
    </source>
</evidence>
<gene>
    <name evidence="15" type="ORF">PRUPE_2G313700</name>
</gene>
<dbReference type="InterPro" id="IPR015655">
    <property type="entry name" value="PP2C"/>
</dbReference>
<evidence type="ECO:0000256" key="7">
    <source>
        <dbReference type="ARBA" id="ARBA00022723"/>
    </source>
</evidence>
<evidence type="ECO:0000256" key="10">
    <source>
        <dbReference type="ARBA" id="ARBA00022912"/>
    </source>
</evidence>
<evidence type="ECO:0000256" key="12">
    <source>
        <dbReference type="ARBA" id="ARBA00023136"/>
    </source>
</evidence>
<keyword evidence="11" id="KW-1133">Transmembrane helix</keyword>
<dbReference type="PROSITE" id="PS51746">
    <property type="entry name" value="PPM_2"/>
    <property type="match status" value="1"/>
</dbReference>
<keyword evidence="8 14" id="KW-0378">Hydrolase</keyword>
<dbReference type="InterPro" id="IPR001932">
    <property type="entry name" value="PPM-type_phosphatase-like_dom"/>
</dbReference>
<comment type="subcellular location">
    <subcellularLocation>
        <location evidence="3">Membrane</location>
        <topology evidence="3">Single-pass membrane protein</topology>
    </subcellularLocation>
</comment>
<keyword evidence="9" id="KW-0460">Magnesium</keyword>
<dbReference type="PANTHER" id="PTHR13832:SF589">
    <property type="entry name" value="[PYRUVATE DEHYDROGENASE [ACETYL-TRANSFERRING]]-PHOSPHATASE 2, MITOCHONDRIAL"/>
    <property type="match status" value="1"/>
</dbReference>
<keyword evidence="16" id="KW-1185">Reference proteome</keyword>
<evidence type="ECO:0000256" key="2">
    <source>
        <dbReference type="ARBA" id="ARBA00001946"/>
    </source>
</evidence>
<dbReference type="GO" id="GO:0016020">
    <property type="term" value="C:membrane"/>
    <property type="evidence" value="ECO:0007669"/>
    <property type="project" value="UniProtKB-SubCell"/>
</dbReference>
<dbReference type="STRING" id="3760.M5X068"/>
<evidence type="ECO:0000256" key="4">
    <source>
        <dbReference type="ARBA" id="ARBA00006702"/>
    </source>
</evidence>
<dbReference type="GO" id="GO:0046872">
    <property type="term" value="F:metal ion binding"/>
    <property type="evidence" value="ECO:0007669"/>
    <property type="project" value="UniProtKB-KW"/>
</dbReference>
<evidence type="ECO:0000256" key="9">
    <source>
        <dbReference type="ARBA" id="ARBA00022842"/>
    </source>
</evidence>
<dbReference type="OMA" id="WCHASAA"/>
<dbReference type="KEGG" id="pper:18785099"/>
<sequence>MALLSPRLQRFLLTKYHGDSLKTTANKSSLVNIKVRSRSCSAIAIDAPGSSLTDVAGIRWGSTSLQGAREEMEDGVVVRSDGLDGFSFAAVFDGHAGFNSVKFLRDELYKECCAALQGGLLLRGNDFKTIREALQETFEKVDAKLLNWLERNGEEDESGSTATVMFVENDTLVISHVGDSCVVQSCSGKAEVLTHPHRPYGSNKVSLQEIKRIREAGGWIVNGRICGDIAVSRAFGDMRFKTKKNEMLKKGVEERRWTEKFASRIQFSGDLVTASPDIFQVTFGKDSEFVLLASDGLWDYINSSDAVAFVRNQLRQHGDVQLACDALAQAALDQRSQDNISIVIADLGRTDWQGLPFQQQNFAYELGQAFATIGIVSLGIWMSTSLL</sequence>
<dbReference type="InterPro" id="IPR000222">
    <property type="entry name" value="PP2C_BS"/>
</dbReference>
<dbReference type="EC" id="3.1.3.16" evidence="5"/>
<dbReference type="Gene3D" id="3.60.40.10">
    <property type="entry name" value="PPM-type phosphatase domain"/>
    <property type="match status" value="1"/>
</dbReference>
<dbReference type="Pfam" id="PF00481">
    <property type="entry name" value="PP2C"/>
    <property type="match status" value="1"/>
</dbReference>
<comment type="cofactor">
    <cofactor evidence="1">
        <name>Mn(2+)</name>
        <dbReference type="ChEBI" id="CHEBI:29035"/>
    </cofactor>
</comment>
<proteinExistence type="inferred from homology"/>
<evidence type="ECO:0000256" key="1">
    <source>
        <dbReference type="ARBA" id="ARBA00001936"/>
    </source>
</evidence>
<protein>
    <recommendedName>
        <fullName evidence="5">protein-serine/threonine phosphatase</fullName>
        <ecNumber evidence="5">3.1.3.16</ecNumber>
    </recommendedName>
</protein>
<dbReference type="PROSITE" id="PS01032">
    <property type="entry name" value="PPM_1"/>
    <property type="match status" value="1"/>
</dbReference>
<organism evidence="15 16">
    <name type="scientific">Prunus persica</name>
    <name type="common">Peach</name>
    <name type="synonym">Amygdalus persica</name>
    <dbReference type="NCBI Taxonomy" id="3760"/>
    <lineage>
        <taxon>Eukaryota</taxon>
        <taxon>Viridiplantae</taxon>
        <taxon>Streptophyta</taxon>
        <taxon>Embryophyta</taxon>
        <taxon>Tracheophyta</taxon>
        <taxon>Spermatophyta</taxon>
        <taxon>Magnoliopsida</taxon>
        <taxon>eudicotyledons</taxon>
        <taxon>Gunneridae</taxon>
        <taxon>Pentapetalae</taxon>
        <taxon>rosids</taxon>
        <taxon>fabids</taxon>
        <taxon>Rosales</taxon>
        <taxon>Rosaceae</taxon>
        <taxon>Amygdaloideae</taxon>
        <taxon>Amygdaleae</taxon>
        <taxon>Prunus</taxon>
    </lineage>
</organism>
<reference evidence="15 16" key="1">
    <citation type="journal article" date="2013" name="Nat. Genet.">
        <title>The high-quality draft genome of peach (Prunus persica) identifies unique patterns of genetic diversity, domestication and genome evolution.</title>
        <authorList>
            <consortium name="International Peach Genome Initiative"/>
            <person name="Verde I."/>
            <person name="Abbott A.G."/>
            <person name="Scalabrin S."/>
            <person name="Jung S."/>
            <person name="Shu S."/>
            <person name="Marroni F."/>
            <person name="Zhebentyayeva T."/>
            <person name="Dettori M.T."/>
            <person name="Grimwood J."/>
            <person name="Cattonaro F."/>
            <person name="Zuccolo A."/>
            <person name="Rossini L."/>
            <person name="Jenkins J."/>
            <person name="Vendramin E."/>
            <person name="Meisel L.A."/>
            <person name="Decroocq V."/>
            <person name="Sosinski B."/>
            <person name="Prochnik S."/>
            <person name="Mitros T."/>
            <person name="Policriti A."/>
            <person name="Cipriani G."/>
            <person name="Dondini L."/>
            <person name="Ficklin S."/>
            <person name="Goodstein D.M."/>
            <person name="Xuan P."/>
            <person name="Del Fabbro C."/>
            <person name="Aramini V."/>
            <person name="Copetti D."/>
            <person name="Gonzalez S."/>
            <person name="Horner D.S."/>
            <person name="Falchi R."/>
            <person name="Lucas S."/>
            <person name="Mica E."/>
            <person name="Maldonado J."/>
            <person name="Lazzari B."/>
            <person name="Bielenberg D."/>
            <person name="Pirona R."/>
            <person name="Miculan M."/>
            <person name="Barakat A."/>
            <person name="Testolin R."/>
            <person name="Stella A."/>
            <person name="Tartarini S."/>
            <person name="Tonutti P."/>
            <person name="Arus P."/>
            <person name="Orellana A."/>
            <person name="Wells C."/>
            <person name="Main D."/>
            <person name="Vizzotto G."/>
            <person name="Silva H."/>
            <person name="Salamini F."/>
            <person name="Schmutz J."/>
            <person name="Morgante M."/>
            <person name="Rokhsar D.S."/>
        </authorList>
    </citation>
    <scope>NUCLEOTIDE SEQUENCE [LARGE SCALE GENOMIC DNA]</scope>
    <source>
        <strain evidence="16">cv. Nemared</strain>
    </source>
</reference>
<evidence type="ECO:0000256" key="6">
    <source>
        <dbReference type="ARBA" id="ARBA00022692"/>
    </source>
</evidence>
<dbReference type="Gramene" id="ONI25668">
    <property type="protein sequence ID" value="ONI25668"/>
    <property type="gene ID" value="PRUPE_2G313700"/>
</dbReference>
<evidence type="ECO:0000256" key="3">
    <source>
        <dbReference type="ARBA" id="ARBA00004167"/>
    </source>
</evidence>
<dbReference type="AlphaFoldDB" id="M5X068"/>
<evidence type="ECO:0000313" key="16">
    <source>
        <dbReference type="Proteomes" id="UP000006882"/>
    </source>
</evidence>
<dbReference type="SUPFAM" id="SSF81606">
    <property type="entry name" value="PP2C-like"/>
    <property type="match status" value="1"/>
</dbReference>
<evidence type="ECO:0000256" key="8">
    <source>
        <dbReference type="ARBA" id="ARBA00022801"/>
    </source>
</evidence>
<name>M5X068_PRUPE</name>